<organism evidence="1 2">
    <name type="scientific">Coemansia spiralis</name>
    <dbReference type="NCBI Taxonomy" id="417178"/>
    <lineage>
        <taxon>Eukaryota</taxon>
        <taxon>Fungi</taxon>
        <taxon>Fungi incertae sedis</taxon>
        <taxon>Zoopagomycota</taxon>
        <taxon>Kickxellomycotina</taxon>
        <taxon>Kickxellomycetes</taxon>
        <taxon>Kickxellales</taxon>
        <taxon>Kickxellaceae</taxon>
        <taxon>Coemansia</taxon>
    </lineage>
</organism>
<dbReference type="InterPro" id="IPR039961">
    <property type="entry name" value="Nuo9.5"/>
</dbReference>
<dbReference type="EMBL" id="JANBTW010000052">
    <property type="protein sequence ID" value="KAJ2674995.1"/>
    <property type="molecule type" value="Genomic_DNA"/>
</dbReference>
<name>A0A9W8KXC8_9FUNG</name>
<reference evidence="1" key="1">
    <citation type="submission" date="2022-07" db="EMBL/GenBank/DDBJ databases">
        <title>Phylogenomic reconstructions and comparative analyses of Kickxellomycotina fungi.</title>
        <authorList>
            <person name="Reynolds N.K."/>
            <person name="Stajich J.E."/>
            <person name="Barry K."/>
            <person name="Grigoriev I.V."/>
            <person name="Crous P."/>
            <person name="Smith M.E."/>
        </authorList>
    </citation>
    <scope>NUCLEOTIDE SEQUENCE</scope>
    <source>
        <strain evidence="1">NRRL 3115</strain>
    </source>
</reference>
<dbReference type="Proteomes" id="UP001151518">
    <property type="component" value="Unassembled WGS sequence"/>
</dbReference>
<comment type="caution">
    <text evidence="1">The sequence shown here is derived from an EMBL/GenBank/DDBJ whole genome shotgun (WGS) entry which is preliminary data.</text>
</comment>
<sequence>MISAIRNATFKNPFATWGLALGFGGPLLVLVVPPIRYALGYVPPAPLPESYPLPQRARRPTFGYED</sequence>
<dbReference type="PANTHER" id="PTHR38488:SF1">
    <property type="entry name" value="OXIDOREDUCTASE 9.5 KDA SUBUNIT, PUTATIVE (AFU_ORTHOLOGUE AFUA_5G08980)-RELATED"/>
    <property type="match status" value="1"/>
</dbReference>
<evidence type="ECO:0000313" key="1">
    <source>
        <dbReference type="EMBL" id="KAJ2674995.1"/>
    </source>
</evidence>
<accession>A0A9W8KXC8</accession>
<evidence type="ECO:0000313" key="2">
    <source>
        <dbReference type="Proteomes" id="UP001151518"/>
    </source>
</evidence>
<proteinExistence type="predicted"/>
<gene>
    <name evidence="1" type="primary">N19M</name>
    <name evidence="1" type="ORF">GGI25_004143</name>
</gene>
<dbReference type="CDD" id="cd22903">
    <property type="entry name" value="NI9M"/>
    <property type="match status" value="1"/>
</dbReference>
<dbReference type="AlphaFoldDB" id="A0A9W8KXC8"/>
<dbReference type="PANTHER" id="PTHR38488">
    <property type="entry name" value="OXIDOREDUCTASE 9.5 KDA SUBUNIT, PUTATIVE (AFU_ORTHOLOGUE AFUA_5G08980)-RELATED"/>
    <property type="match status" value="1"/>
</dbReference>
<protein>
    <submittedName>
        <fullName evidence="1">N19m, NADH-ubiquinone oxidoreductase 9.5 kDa subunit</fullName>
    </submittedName>
</protein>